<name>A0A6J8ERX8_MYTCO</name>
<accession>A0A6J8ERX8</accession>
<protein>
    <submittedName>
        <fullName evidence="1">Uncharacterized protein</fullName>
    </submittedName>
</protein>
<dbReference type="PANTHER" id="PTHR21301:SF10">
    <property type="entry name" value="REVERSE TRANSCRIPTASE DOMAIN-CONTAINING PROTEIN"/>
    <property type="match status" value="1"/>
</dbReference>
<dbReference type="OrthoDB" id="6137646at2759"/>
<keyword evidence="2" id="KW-1185">Reference proteome</keyword>
<dbReference type="AlphaFoldDB" id="A0A6J8ERX8"/>
<reference evidence="1 2" key="1">
    <citation type="submission" date="2020-06" db="EMBL/GenBank/DDBJ databases">
        <authorList>
            <person name="Li R."/>
            <person name="Bekaert M."/>
        </authorList>
    </citation>
    <scope>NUCLEOTIDE SEQUENCE [LARGE SCALE GENOMIC DNA]</scope>
    <source>
        <strain evidence="2">wild</strain>
    </source>
</reference>
<dbReference type="Proteomes" id="UP000507470">
    <property type="component" value="Unassembled WGS sequence"/>
</dbReference>
<evidence type="ECO:0000313" key="1">
    <source>
        <dbReference type="EMBL" id="CAC5423267.1"/>
    </source>
</evidence>
<sequence>MHRKGVMDDITFKYLSAKRNLKPGRLYLLPKLNKLDPELIERVQQNPTLYKNARIQGRPIVSLSDTVLERIGKYLDKFMLPAVVQQETHLGDSLEFINTIEKFQVKPDAYLVSFDRKEMYSNITVEIEKLNIIEANQKINNIIFEMHRKGVMDDITFKYLSAKRNLKPGRLYLLPKLNKLDPELIERVQQNPTLYKNARIQGRPIVSLSDTVLERIGKYLDKFMLPAVVQQETHLGDSLEFINTIEKFQVKPDAYLVSFDRKEMYSNITNGNPRISHSLSLEKNMLVKIKRRRVKKES</sequence>
<organism evidence="1 2">
    <name type="scientific">Mytilus coruscus</name>
    <name type="common">Sea mussel</name>
    <dbReference type="NCBI Taxonomy" id="42192"/>
    <lineage>
        <taxon>Eukaryota</taxon>
        <taxon>Metazoa</taxon>
        <taxon>Spiralia</taxon>
        <taxon>Lophotrochozoa</taxon>
        <taxon>Mollusca</taxon>
        <taxon>Bivalvia</taxon>
        <taxon>Autobranchia</taxon>
        <taxon>Pteriomorphia</taxon>
        <taxon>Mytilida</taxon>
        <taxon>Mytiloidea</taxon>
        <taxon>Mytilidae</taxon>
        <taxon>Mytilinae</taxon>
        <taxon>Mytilus</taxon>
    </lineage>
</organism>
<dbReference type="EMBL" id="CACVKT020009756">
    <property type="protein sequence ID" value="CAC5423267.1"/>
    <property type="molecule type" value="Genomic_DNA"/>
</dbReference>
<dbReference type="PANTHER" id="PTHR21301">
    <property type="entry name" value="REVERSE TRANSCRIPTASE"/>
    <property type="match status" value="1"/>
</dbReference>
<evidence type="ECO:0000313" key="2">
    <source>
        <dbReference type="Proteomes" id="UP000507470"/>
    </source>
</evidence>
<gene>
    <name evidence="1" type="ORF">MCOR_55256</name>
</gene>
<proteinExistence type="predicted"/>